<evidence type="ECO:0008006" key="5">
    <source>
        <dbReference type="Google" id="ProtNLM"/>
    </source>
</evidence>
<evidence type="ECO:0000259" key="2">
    <source>
        <dbReference type="Pfam" id="PF17172"/>
    </source>
</evidence>
<dbReference type="AlphaFoldDB" id="A0AAN6WZK7"/>
<protein>
    <recommendedName>
        <fullName evidence="5">Metaxin-1</fullName>
    </recommendedName>
</protein>
<evidence type="ECO:0000313" key="3">
    <source>
        <dbReference type="EMBL" id="KAK4191239.1"/>
    </source>
</evidence>
<reference evidence="3" key="1">
    <citation type="journal article" date="2023" name="Mol. Phylogenet. Evol.">
        <title>Genome-scale phylogeny and comparative genomics of the fungal order Sordariales.</title>
        <authorList>
            <person name="Hensen N."/>
            <person name="Bonometti L."/>
            <person name="Westerberg I."/>
            <person name="Brannstrom I.O."/>
            <person name="Guillou S."/>
            <person name="Cros-Aarteil S."/>
            <person name="Calhoun S."/>
            <person name="Haridas S."/>
            <person name="Kuo A."/>
            <person name="Mondo S."/>
            <person name="Pangilinan J."/>
            <person name="Riley R."/>
            <person name="LaButti K."/>
            <person name="Andreopoulos B."/>
            <person name="Lipzen A."/>
            <person name="Chen C."/>
            <person name="Yan M."/>
            <person name="Daum C."/>
            <person name="Ng V."/>
            <person name="Clum A."/>
            <person name="Steindorff A."/>
            <person name="Ohm R.A."/>
            <person name="Martin F."/>
            <person name="Silar P."/>
            <person name="Natvig D.O."/>
            <person name="Lalanne C."/>
            <person name="Gautier V."/>
            <person name="Ament-Velasquez S.L."/>
            <person name="Kruys A."/>
            <person name="Hutchinson M.I."/>
            <person name="Powell A.J."/>
            <person name="Barry K."/>
            <person name="Miller A.N."/>
            <person name="Grigoriev I.V."/>
            <person name="Debuchy R."/>
            <person name="Gladieux P."/>
            <person name="Hiltunen Thoren M."/>
            <person name="Johannesson H."/>
        </authorList>
    </citation>
    <scope>NUCLEOTIDE SEQUENCE</scope>
    <source>
        <strain evidence="3">PSN309</strain>
    </source>
</reference>
<feature type="domain" description="Thioredoxin-like fold" evidence="2">
    <location>
        <begin position="74"/>
        <end position="171"/>
    </location>
</feature>
<sequence>MATAPPPKVRPPAPWGPFQIPKPLQQLFSHFPLRTLEPNDLPARSQYLTTSDLPTLYIFATEDDALLGLPSFNPTCLKYQTLLRCAGIQFRTLPSTNHASPTGSLPFLLPPRSGCSAAAVQPIPSSSLLAYTAKHSEKKKEQQQPSLREEAYLSLLTPLRNAFLYTLYLDEHYTPLLNNWYIFPSTSSVLVQKTLRFQLRQAAAASILSSQGQHPSAGREQIDREAIFAAAGEALRALEELLGESQTGYFFGRETPGEFDAGVFAYLFPMIRHFSDYPLGEMVRNAGKGGELVRFCERVKREAGWRNVV</sequence>
<dbReference type="Pfam" id="PF17172">
    <property type="entry name" value="GST_N_4"/>
    <property type="match status" value="1"/>
</dbReference>
<evidence type="ECO:0000259" key="1">
    <source>
        <dbReference type="Pfam" id="PF17171"/>
    </source>
</evidence>
<dbReference type="GO" id="GO:0001401">
    <property type="term" value="C:SAM complex"/>
    <property type="evidence" value="ECO:0007669"/>
    <property type="project" value="TreeGrafter"/>
</dbReference>
<dbReference type="PANTHER" id="PTHR12289:SF44">
    <property type="entry name" value="OUTER MEMBRANE PROTEIN (SAM35), PUTATIVE (AFU_ORTHOLOGUE AFUA_1G13180)-RELATED"/>
    <property type="match status" value="1"/>
</dbReference>
<proteinExistence type="predicted"/>
<gene>
    <name evidence="3" type="ORF">QBC35DRAFT_25336</name>
</gene>
<dbReference type="InterPro" id="IPR033468">
    <property type="entry name" value="Metaxin_GST"/>
</dbReference>
<name>A0AAN6WZK7_9PEZI</name>
<organism evidence="3 4">
    <name type="scientific">Podospora australis</name>
    <dbReference type="NCBI Taxonomy" id="1536484"/>
    <lineage>
        <taxon>Eukaryota</taxon>
        <taxon>Fungi</taxon>
        <taxon>Dikarya</taxon>
        <taxon>Ascomycota</taxon>
        <taxon>Pezizomycotina</taxon>
        <taxon>Sordariomycetes</taxon>
        <taxon>Sordariomycetidae</taxon>
        <taxon>Sordariales</taxon>
        <taxon>Podosporaceae</taxon>
        <taxon>Podospora</taxon>
    </lineage>
</organism>
<feature type="domain" description="Metaxin glutathione S-transferase" evidence="1">
    <location>
        <begin position="232"/>
        <end position="299"/>
    </location>
</feature>
<dbReference type="EMBL" id="MU864360">
    <property type="protein sequence ID" value="KAK4191239.1"/>
    <property type="molecule type" value="Genomic_DNA"/>
</dbReference>
<accession>A0AAN6WZK7</accession>
<keyword evidence="4" id="KW-1185">Reference proteome</keyword>
<evidence type="ECO:0000313" key="4">
    <source>
        <dbReference type="Proteomes" id="UP001302126"/>
    </source>
</evidence>
<dbReference type="InterPro" id="IPR050931">
    <property type="entry name" value="Mito_Protein_Transport_Metaxin"/>
</dbReference>
<reference evidence="3" key="2">
    <citation type="submission" date="2023-05" db="EMBL/GenBank/DDBJ databases">
        <authorList>
            <consortium name="Lawrence Berkeley National Laboratory"/>
            <person name="Steindorff A."/>
            <person name="Hensen N."/>
            <person name="Bonometti L."/>
            <person name="Westerberg I."/>
            <person name="Brannstrom I.O."/>
            <person name="Guillou S."/>
            <person name="Cros-Aarteil S."/>
            <person name="Calhoun S."/>
            <person name="Haridas S."/>
            <person name="Kuo A."/>
            <person name="Mondo S."/>
            <person name="Pangilinan J."/>
            <person name="Riley R."/>
            <person name="Labutti K."/>
            <person name="Andreopoulos B."/>
            <person name="Lipzen A."/>
            <person name="Chen C."/>
            <person name="Yanf M."/>
            <person name="Daum C."/>
            <person name="Ng V."/>
            <person name="Clum A."/>
            <person name="Ohm R."/>
            <person name="Martin F."/>
            <person name="Silar P."/>
            <person name="Natvig D."/>
            <person name="Lalanne C."/>
            <person name="Gautier V."/>
            <person name="Ament-Velasquez S.L."/>
            <person name="Kruys A."/>
            <person name="Hutchinson M.I."/>
            <person name="Powell A.J."/>
            <person name="Barry K."/>
            <person name="Miller A.N."/>
            <person name="Grigoriev I.V."/>
            <person name="Debuchy R."/>
            <person name="Gladieux P."/>
            <person name="Thoren M.H."/>
            <person name="Johannesson H."/>
        </authorList>
    </citation>
    <scope>NUCLEOTIDE SEQUENCE</scope>
    <source>
        <strain evidence="3">PSN309</strain>
    </source>
</reference>
<dbReference type="Proteomes" id="UP001302126">
    <property type="component" value="Unassembled WGS sequence"/>
</dbReference>
<dbReference type="Pfam" id="PF17171">
    <property type="entry name" value="GST_C_6"/>
    <property type="match status" value="1"/>
</dbReference>
<dbReference type="PANTHER" id="PTHR12289">
    <property type="entry name" value="METAXIN RELATED"/>
    <property type="match status" value="1"/>
</dbReference>
<dbReference type="InterPro" id="IPR012336">
    <property type="entry name" value="Thioredoxin-like_fold"/>
</dbReference>
<dbReference type="GO" id="GO:0007005">
    <property type="term" value="P:mitochondrion organization"/>
    <property type="evidence" value="ECO:0007669"/>
    <property type="project" value="TreeGrafter"/>
</dbReference>
<comment type="caution">
    <text evidence="3">The sequence shown here is derived from an EMBL/GenBank/DDBJ whole genome shotgun (WGS) entry which is preliminary data.</text>
</comment>